<dbReference type="PANTHER" id="PTHR43725">
    <property type="entry name" value="UDP-GLUCOSE 4-EPIMERASE"/>
    <property type="match status" value="1"/>
</dbReference>
<dbReference type="SUPFAM" id="SSF51735">
    <property type="entry name" value="NAD(P)-binding Rossmann-fold domains"/>
    <property type="match status" value="1"/>
</dbReference>
<keyword evidence="9 10" id="KW-0119">Carbohydrate metabolism</keyword>
<dbReference type="AlphaFoldDB" id="A0AA46AE45"/>
<keyword evidence="7 10" id="KW-0520">NAD</keyword>
<evidence type="ECO:0000256" key="2">
    <source>
        <dbReference type="ARBA" id="ARBA00001911"/>
    </source>
</evidence>
<evidence type="ECO:0000256" key="5">
    <source>
        <dbReference type="ARBA" id="ARBA00013189"/>
    </source>
</evidence>
<feature type="domain" description="NAD-dependent epimerase/dehydratase" evidence="11">
    <location>
        <begin position="4"/>
        <end position="253"/>
    </location>
</feature>
<evidence type="ECO:0000256" key="4">
    <source>
        <dbReference type="ARBA" id="ARBA00007637"/>
    </source>
</evidence>
<dbReference type="NCBIfam" id="TIGR01179">
    <property type="entry name" value="galE"/>
    <property type="match status" value="1"/>
</dbReference>
<dbReference type="PANTHER" id="PTHR43725:SF53">
    <property type="entry name" value="UDP-ARABINOSE 4-EPIMERASE 1"/>
    <property type="match status" value="1"/>
</dbReference>
<name>A0AA46AE45_9AQUI</name>
<protein>
    <recommendedName>
        <fullName evidence="6 10">UDP-glucose 4-epimerase</fullName>
        <ecNumber evidence="5 10">5.1.3.2</ecNumber>
    </recommendedName>
</protein>
<evidence type="ECO:0000256" key="6">
    <source>
        <dbReference type="ARBA" id="ARBA00018569"/>
    </source>
</evidence>
<proteinExistence type="inferred from homology"/>
<evidence type="ECO:0000256" key="1">
    <source>
        <dbReference type="ARBA" id="ARBA00000083"/>
    </source>
</evidence>
<keyword evidence="8 10" id="KW-0413">Isomerase</keyword>
<evidence type="ECO:0000259" key="11">
    <source>
        <dbReference type="Pfam" id="PF01370"/>
    </source>
</evidence>
<comment type="pathway">
    <text evidence="3 10">Carbohydrate metabolism; galactose metabolism.</text>
</comment>
<comment type="caution">
    <text evidence="12">The sequence shown here is derived from an EMBL/GenBank/DDBJ whole genome shotgun (WGS) entry which is preliminary data.</text>
</comment>
<dbReference type="GO" id="GO:0033499">
    <property type="term" value="P:galactose catabolic process via UDP-galactose, Leloir pathway"/>
    <property type="evidence" value="ECO:0007669"/>
    <property type="project" value="TreeGrafter"/>
</dbReference>
<evidence type="ECO:0000256" key="9">
    <source>
        <dbReference type="ARBA" id="ARBA00023277"/>
    </source>
</evidence>
<gene>
    <name evidence="12" type="ORF">SAMN06264868_10768</name>
</gene>
<keyword evidence="13" id="KW-1185">Reference proteome</keyword>
<dbReference type="Pfam" id="PF01370">
    <property type="entry name" value="Epimerase"/>
    <property type="match status" value="1"/>
</dbReference>
<dbReference type="EC" id="5.1.3.2" evidence="5 10"/>
<dbReference type="GO" id="GO:0003978">
    <property type="term" value="F:UDP-glucose 4-epimerase activity"/>
    <property type="evidence" value="ECO:0007669"/>
    <property type="project" value="UniProtKB-UniRule"/>
</dbReference>
<evidence type="ECO:0000313" key="13">
    <source>
        <dbReference type="Proteomes" id="UP001157947"/>
    </source>
</evidence>
<dbReference type="Gene3D" id="3.40.50.720">
    <property type="entry name" value="NAD(P)-binding Rossmann-like Domain"/>
    <property type="match status" value="1"/>
</dbReference>
<dbReference type="InterPro" id="IPR036291">
    <property type="entry name" value="NAD(P)-bd_dom_sf"/>
</dbReference>
<dbReference type="RefSeq" id="WP_265134851.1">
    <property type="nucleotide sequence ID" value="NZ_FXTX01000007.1"/>
</dbReference>
<evidence type="ECO:0000256" key="7">
    <source>
        <dbReference type="ARBA" id="ARBA00023027"/>
    </source>
</evidence>
<dbReference type="CDD" id="cd05247">
    <property type="entry name" value="UDP_G4E_1_SDR_e"/>
    <property type="match status" value="1"/>
</dbReference>
<dbReference type="EMBL" id="FXTX01000007">
    <property type="protein sequence ID" value="SMP10096.1"/>
    <property type="molecule type" value="Genomic_DNA"/>
</dbReference>
<dbReference type="Proteomes" id="UP001157947">
    <property type="component" value="Unassembled WGS sequence"/>
</dbReference>
<sequence>MKKVLVTGGAGYIGSHVVKQLGEKGYEILVIDNLSTGHKEAVLYGELQVVDLEEKDKVQKLVRDFQPDAVMHFAASIEVEESVRKPLKYYKNNTSNTINLLQILDEENINYFIFSSTAAVYGEPEKLPVKEDFPLNPINPYGQSKAFVEKILQDFNNAKKDFRYISLRYFNVAGADEKGRIGQSYKNPTHLITRALKTAKGEYEKLYIFGTDYPTPDGSCIRDFIHVDDLADAHIVALEYLFNGGESDIFNLGYGHGYSVKEVVNMAKKVTGIDFPVEEAPRRAGDPAVLIADNTKIRQKLGWKPKYDDLEYIIKTAWNWELNKRY</sequence>
<comment type="subunit">
    <text evidence="10">Homodimer.</text>
</comment>
<reference evidence="12" key="1">
    <citation type="submission" date="2017-05" db="EMBL/GenBank/DDBJ databases">
        <authorList>
            <person name="Varghese N."/>
            <person name="Submissions S."/>
        </authorList>
    </citation>
    <scope>NUCLEOTIDE SEQUENCE</scope>
    <source>
        <strain evidence="12">DSM 18763</strain>
    </source>
</reference>
<organism evidence="12 13">
    <name type="scientific">Venenivibrio stagnispumantis</name>
    <dbReference type="NCBI Taxonomy" id="407998"/>
    <lineage>
        <taxon>Bacteria</taxon>
        <taxon>Pseudomonadati</taxon>
        <taxon>Aquificota</taxon>
        <taxon>Aquificia</taxon>
        <taxon>Aquificales</taxon>
        <taxon>Hydrogenothermaceae</taxon>
        <taxon>Venenivibrio</taxon>
    </lineage>
</organism>
<evidence type="ECO:0000256" key="8">
    <source>
        <dbReference type="ARBA" id="ARBA00023235"/>
    </source>
</evidence>
<comment type="catalytic activity">
    <reaction evidence="1 10">
        <text>UDP-alpha-D-glucose = UDP-alpha-D-galactose</text>
        <dbReference type="Rhea" id="RHEA:22168"/>
        <dbReference type="ChEBI" id="CHEBI:58885"/>
        <dbReference type="ChEBI" id="CHEBI:66914"/>
        <dbReference type="EC" id="5.1.3.2"/>
    </reaction>
</comment>
<accession>A0AA46AE45</accession>
<dbReference type="InterPro" id="IPR001509">
    <property type="entry name" value="Epimerase_deHydtase"/>
</dbReference>
<evidence type="ECO:0000256" key="10">
    <source>
        <dbReference type="RuleBase" id="RU366046"/>
    </source>
</evidence>
<evidence type="ECO:0000313" key="12">
    <source>
        <dbReference type="EMBL" id="SMP10096.1"/>
    </source>
</evidence>
<dbReference type="Gene3D" id="3.90.25.10">
    <property type="entry name" value="UDP-galactose 4-epimerase, domain 1"/>
    <property type="match status" value="1"/>
</dbReference>
<evidence type="ECO:0000256" key="3">
    <source>
        <dbReference type="ARBA" id="ARBA00004947"/>
    </source>
</evidence>
<comment type="cofactor">
    <cofactor evidence="2 10">
        <name>NAD(+)</name>
        <dbReference type="ChEBI" id="CHEBI:57540"/>
    </cofactor>
</comment>
<dbReference type="InterPro" id="IPR005886">
    <property type="entry name" value="UDP_G4E"/>
</dbReference>
<comment type="similarity">
    <text evidence="4 10">Belongs to the NAD(P)-dependent epimerase/dehydratase family.</text>
</comment>